<sequence>MRKSSYPAFLVFHEFPNCFAYAWNTTSRGENTNISDRVSASNLIGYFHIRACESPENVILVPVFGSLPFTHIYVNRVLANLAKLKFNQEVILEQVNTSICTSVQILPLSADDYEILERSSNYVEEVLLQQIRIVETGMKFPLWVSPSIYAIFRIEHILPLQNQPSLVMPSTELHILMPDVLRNSPTKAENEIDKKIQINDVFPRIGTVSNYLYSPLTFSAEAFRVVPNSLVEENMSSSSLAHPCIIYILGDGIECSHYTTCGIMLAENFLNPSVQEFAHVVAVSPRMYCALVHLVPDDETAFSDRIRRGVCCFVAESGCTFTLKNEPLNNVPTLPLAPEPANYGFLSQDFCVELGVHSALIEELCEWAEFSWSNVGFGHALLLGYEGSGKTAIAACVARKLAFNHCAFSVRIDCNFWNGMGSESIEKNVVAELKKLSIYKPSLLILDDFDFMKISDGKEERNLKFEKIFHMLYRVLSVSTIPVLITAKQVGSLPKPIVTSVGKRLFAIRRNIPPLTQYS</sequence>
<proteinExistence type="predicted"/>
<evidence type="ECO:0000259" key="5">
    <source>
        <dbReference type="SMART" id="SM00382"/>
    </source>
</evidence>
<feature type="domain" description="AAA+ ATPase" evidence="5">
    <location>
        <begin position="376"/>
        <end position="511"/>
    </location>
</feature>
<dbReference type="OrthoDB" id="5846683at2759"/>
<keyword evidence="7" id="KW-1185">Reference proteome</keyword>
<evidence type="ECO:0000313" key="7">
    <source>
        <dbReference type="Proteomes" id="UP000053766"/>
    </source>
</evidence>
<dbReference type="GO" id="GO:0016887">
    <property type="term" value="F:ATP hydrolysis activity"/>
    <property type="evidence" value="ECO:0007669"/>
    <property type="project" value="InterPro"/>
</dbReference>
<dbReference type="GO" id="GO:0007031">
    <property type="term" value="P:peroxisome organization"/>
    <property type="evidence" value="ECO:0007669"/>
    <property type="project" value="InterPro"/>
</dbReference>
<dbReference type="InterPro" id="IPR029067">
    <property type="entry name" value="CDC48_domain_2-like_sf"/>
</dbReference>
<dbReference type="STRING" id="29172.A0A0D8XHL1"/>
<dbReference type="SUPFAM" id="SSF54585">
    <property type="entry name" value="Cdc48 domain 2-like"/>
    <property type="match status" value="1"/>
</dbReference>
<dbReference type="EMBL" id="KN716493">
    <property type="protein sequence ID" value="KJH44165.1"/>
    <property type="molecule type" value="Genomic_DNA"/>
</dbReference>
<dbReference type="InterPro" id="IPR003959">
    <property type="entry name" value="ATPase_AAA_core"/>
</dbReference>
<keyword evidence="2" id="KW-0067">ATP-binding</keyword>
<dbReference type="Pfam" id="PF00004">
    <property type="entry name" value="AAA"/>
    <property type="match status" value="1"/>
</dbReference>
<evidence type="ECO:0000256" key="2">
    <source>
        <dbReference type="ARBA" id="ARBA00022840"/>
    </source>
</evidence>
<dbReference type="InterPro" id="IPR015342">
    <property type="entry name" value="PEX1-N_C-lobe"/>
</dbReference>
<keyword evidence="1" id="KW-0547">Nucleotide-binding</keyword>
<organism evidence="6 7">
    <name type="scientific">Dictyocaulus viviparus</name>
    <name type="common">Bovine lungworm</name>
    <dbReference type="NCBI Taxonomy" id="29172"/>
    <lineage>
        <taxon>Eukaryota</taxon>
        <taxon>Metazoa</taxon>
        <taxon>Ecdysozoa</taxon>
        <taxon>Nematoda</taxon>
        <taxon>Chromadorea</taxon>
        <taxon>Rhabditida</taxon>
        <taxon>Rhabditina</taxon>
        <taxon>Rhabditomorpha</taxon>
        <taxon>Strongyloidea</taxon>
        <taxon>Metastrongylidae</taxon>
        <taxon>Dictyocaulus</taxon>
    </lineage>
</organism>
<dbReference type="InterPro" id="IPR027417">
    <property type="entry name" value="P-loop_NTPase"/>
</dbReference>
<evidence type="ECO:0000256" key="3">
    <source>
        <dbReference type="ARBA" id="ARBA00032509"/>
    </source>
</evidence>
<accession>A0A0D8XHL1</accession>
<dbReference type="GO" id="GO:0005777">
    <property type="term" value="C:peroxisome"/>
    <property type="evidence" value="ECO:0007669"/>
    <property type="project" value="InterPro"/>
</dbReference>
<dbReference type="Gene3D" id="3.40.50.300">
    <property type="entry name" value="P-loop containing nucleotide triphosphate hydrolases"/>
    <property type="match status" value="1"/>
</dbReference>
<evidence type="ECO:0000313" key="6">
    <source>
        <dbReference type="EMBL" id="KJH44165.1"/>
    </source>
</evidence>
<dbReference type="Proteomes" id="UP000053766">
    <property type="component" value="Unassembled WGS sequence"/>
</dbReference>
<dbReference type="InterPro" id="IPR003593">
    <property type="entry name" value="AAA+_ATPase"/>
</dbReference>
<dbReference type="Gene3D" id="3.10.330.10">
    <property type="match status" value="1"/>
</dbReference>
<gene>
    <name evidence="6" type="ORF">DICVIV_09798</name>
</gene>
<evidence type="ECO:0000256" key="4">
    <source>
        <dbReference type="ARBA" id="ARBA00034532"/>
    </source>
</evidence>
<dbReference type="SMART" id="SM00382">
    <property type="entry name" value="AAA"/>
    <property type="match status" value="1"/>
</dbReference>
<reference evidence="7" key="2">
    <citation type="journal article" date="2016" name="Sci. Rep.">
        <title>Dictyocaulus viviparus genome, variome and transcriptome elucidate lungworm biology and support future intervention.</title>
        <authorList>
            <person name="McNulty S.N."/>
            <person name="Strube C."/>
            <person name="Rosa B.A."/>
            <person name="Martin J.C."/>
            <person name="Tyagi R."/>
            <person name="Choi Y.J."/>
            <person name="Wang Q."/>
            <person name="Hallsworth Pepin K."/>
            <person name="Zhang X."/>
            <person name="Ozersky P."/>
            <person name="Wilson R.K."/>
            <person name="Sternberg P.W."/>
            <person name="Gasser R.B."/>
            <person name="Mitreva M."/>
        </authorList>
    </citation>
    <scope>NUCLEOTIDE SEQUENCE [LARGE SCALE GENOMIC DNA]</scope>
    <source>
        <strain evidence="7">HannoverDv2000</strain>
    </source>
</reference>
<reference evidence="6 7" key="1">
    <citation type="submission" date="2013-11" db="EMBL/GenBank/DDBJ databases">
        <title>Draft genome of the bovine lungworm Dictyocaulus viviparus.</title>
        <authorList>
            <person name="Mitreva M."/>
        </authorList>
    </citation>
    <scope>NUCLEOTIDE SEQUENCE [LARGE SCALE GENOMIC DNA]</scope>
    <source>
        <strain evidence="6 7">HannoverDv2000</strain>
    </source>
</reference>
<name>A0A0D8XHL1_DICVI</name>
<dbReference type="GO" id="GO:0005524">
    <property type="term" value="F:ATP binding"/>
    <property type="evidence" value="ECO:0007669"/>
    <property type="project" value="UniProtKB-KW"/>
</dbReference>
<dbReference type="Pfam" id="PF09262">
    <property type="entry name" value="PEX-1N"/>
    <property type="match status" value="1"/>
</dbReference>
<dbReference type="AlphaFoldDB" id="A0A0D8XHL1"/>
<dbReference type="SUPFAM" id="SSF52540">
    <property type="entry name" value="P-loop containing nucleoside triphosphate hydrolases"/>
    <property type="match status" value="1"/>
</dbReference>
<evidence type="ECO:0000256" key="1">
    <source>
        <dbReference type="ARBA" id="ARBA00022741"/>
    </source>
</evidence>
<protein>
    <recommendedName>
        <fullName evidence="4">Peroxisomal ATPase PEX1</fullName>
    </recommendedName>
    <alternativeName>
        <fullName evidence="3">Peroxin-1</fullName>
    </alternativeName>
</protein>
<dbReference type="CDD" id="cd00009">
    <property type="entry name" value="AAA"/>
    <property type="match status" value="1"/>
</dbReference>